<dbReference type="Proteomes" id="UP001145087">
    <property type="component" value="Unassembled WGS sequence"/>
</dbReference>
<gene>
    <name evidence="3" type="ORF">OU798_22610</name>
</gene>
<keyword evidence="1" id="KW-1133">Transmembrane helix</keyword>
<proteinExistence type="predicted"/>
<dbReference type="Gene3D" id="6.10.140.1340">
    <property type="match status" value="1"/>
</dbReference>
<dbReference type="EMBL" id="JAPOHD010000067">
    <property type="protein sequence ID" value="MCY1723158.1"/>
    <property type="molecule type" value="Genomic_DNA"/>
</dbReference>
<evidence type="ECO:0000313" key="4">
    <source>
        <dbReference type="Proteomes" id="UP001145087"/>
    </source>
</evidence>
<name>A0A9X3FI77_9BACT</name>
<dbReference type="InterPro" id="IPR021309">
    <property type="entry name" value="YgaP-like_TM"/>
</dbReference>
<feature type="transmembrane region" description="Helical" evidence="1">
    <location>
        <begin position="12"/>
        <end position="40"/>
    </location>
</feature>
<evidence type="ECO:0000313" key="3">
    <source>
        <dbReference type="EMBL" id="MCY1723158.1"/>
    </source>
</evidence>
<dbReference type="Pfam" id="PF11127">
    <property type="entry name" value="YgaP-like_TM"/>
    <property type="match status" value="1"/>
</dbReference>
<keyword evidence="4" id="KW-1185">Reference proteome</keyword>
<keyword evidence="1" id="KW-0812">Transmembrane</keyword>
<reference evidence="3" key="1">
    <citation type="submission" date="2022-11" db="EMBL/GenBank/DDBJ databases">
        <title>Marilongibacter aestuarii gen. nov., sp. nov., isolated from tidal flat sediment.</title>
        <authorList>
            <person name="Jiayan W."/>
        </authorList>
    </citation>
    <scope>NUCLEOTIDE SEQUENCE</scope>
    <source>
        <strain evidence="3">Z1-6</strain>
    </source>
</reference>
<comment type="caution">
    <text evidence="3">The sequence shown here is derived from an EMBL/GenBank/DDBJ whole genome shotgun (WGS) entry which is preliminary data.</text>
</comment>
<keyword evidence="1" id="KW-0472">Membrane</keyword>
<sequence length="60" mass="6727">MKERIIRAVAGTMVLASILLAVYVNIYWLGLTAFVGLNLFQSSITKFCPLEYFLEKAGIE</sequence>
<organism evidence="3 4">
    <name type="scientific">Draconibacterium aestuarii</name>
    <dbReference type="NCBI Taxonomy" id="2998507"/>
    <lineage>
        <taxon>Bacteria</taxon>
        <taxon>Pseudomonadati</taxon>
        <taxon>Bacteroidota</taxon>
        <taxon>Bacteroidia</taxon>
        <taxon>Marinilabiliales</taxon>
        <taxon>Prolixibacteraceae</taxon>
        <taxon>Draconibacterium</taxon>
    </lineage>
</organism>
<accession>A0A9X3FI77</accession>
<feature type="domain" description="Inner membrane protein YgaP-like transmembrane" evidence="2">
    <location>
        <begin position="2"/>
        <end position="55"/>
    </location>
</feature>
<dbReference type="RefSeq" id="WP_343335484.1">
    <property type="nucleotide sequence ID" value="NZ_JAPOHD010000067.1"/>
</dbReference>
<protein>
    <submittedName>
        <fullName evidence="3">DUF2892 domain-containing protein</fullName>
    </submittedName>
</protein>
<evidence type="ECO:0000259" key="2">
    <source>
        <dbReference type="Pfam" id="PF11127"/>
    </source>
</evidence>
<dbReference type="AlphaFoldDB" id="A0A9X3FI77"/>
<evidence type="ECO:0000256" key="1">
    <source>
        <dbReference type="SAM" id="Phobius"/>
    </source>
</evidence>